<name>A0A382AR39_9ZZZZ</name>
<organism evidence="1">
    <name type="scientific">marine metagenome</name>
    <dbReference type="NCBI Taxonomy" id="408172"/>
    <lineage>
        <taxon>unclassified sequences</taxon>
        <taxon>metagenomes</taxon>
        <taxon>ecological metagenomes</taxon>
    </lineage>
</organism>
<reference evidence="1" key="1">
    <citation type="submission" date="2018-05" db="EMBL/GenBank/DDBJ databases">
        <authorList>
            <person name="Lanie J.A."/>
            <person name="Ng W.-L."/>
            <person name="Kazmierczak K.M."/>
            <person name="Andrzejewski T.M."/>
            <person name="Davidsen T.M."/>
            <person name="Wayne K.J."/>
            <person name="Tettelin H."/>
            <person name="Glass J.I."/>
            <person name="Rusch D."/>
            <person name="Podicherti R."/>
            <person name="Tsui H.-C.T."/>
            <person name="Winkler M.E."/>
        </authorList>
    </citation>
    <scope>NUCLEOTIDE SEQUENCE</scope>
</reference>
<accession>A0A382AR39</accession>
<dbReference type="AlphaFoldDB" id="A0A382AR39"/>
<proteinExistence type="predicted"/>
<evidence type="ECO:0000313" key="1">
    <source>
        <dbReference type="EMBL" id="SVB04005.1"/>
    </source>
</evidence>
<dbReference type="EMBL" id="UINC01026479">
    <property type="protein sequence ID" value="SVB04005.1"/>
    <property type="molecule type" value="Genomic_DNA"/>
</dbReference>
<gene>
    <name evidence="1" type="ORF">METZ01_LOCUS156859</name>
</gene>
<sequence>MMLDIGGIIHLIQFMCVQINVILNLKNLLKIERGWITNHRVSLQRKKQSEQ</sequence>
<protein>
    <submittedName>
        <fullName evidence="1">Uncharacterized protein</fullName>
    </submittedName>
</protein>